<name>A0A9X1ZMT2_9FLAO</name>
<keyword evidence="1" id="KW-0732">Signal</keyword>
<dbReference type="Gene3D" id="2.60.40.10">
    <property type="entry name" value="Immunoglobulins"/>
    <property type="match status" value="1"/>
</dbReference>
<dbReference type="InterPro" id="IPR026444">
    <property type="entry name" value="Secre_tail"/>
</dbReference>
<protein>
    <submittedName>
        <fullName evidence="2">T9SS type A sorting domain-containing protein</fullName>
    </submittedName>
</protein>
<dbReference type="RefSeq" id="WP_249599712.1">
    <property type="nucleotide sequence ID" value="NZ_JAKHSK010000001.1"/>
</dbReference>
<accession>A0A9X1ZMT2</accession>
<dbReference type="InterPro" id="IPR013783">
    <property type="entry name" value="Ig-like_fold"/>
</dbReference>
<evidence type="ECO:0000313" key="3">
    <source>
        <dbReference type="Proteomes" id="UP001139521"/>
    </source>
</evidence>
<evidence type="ECO:0000256" key="1">
    <source>
        <dbReference type="ARBA" id="ARBA00022729"/>
    </source>
</evidence>
<organism evidence="2 3">
    <name type="scientific">Zunongwangia pacifica</name>
    <dbReference type="NCBI Taxonomy" id="2911062"/>
    <lineage>
        <taxon>Bacteria</taxon>
        <taxon>Pseudomonadati</taxon>
        <taxon>Bacteroidota</taxon>
        <taxon>Flavobacteriia</taxon>
        <taxon>Flavobacteriales</taxon>
        <taxon>Flavobacteriaceae</taxon>
        <taxon>Zunongwangia</taxon>
    </lineage>
</organism>
<sequence>MLSFNFIVDNIGDASSSSTKIEFYRSSNATFNASDDAKLSPEKSIPSICAGSSNGYYSKTLFASDFEYGLSGYWYIIARIKAEDKNTSNNTVAVKVYFNPSRSSFSTATAKTTAPQKNMKVYTFSGVQVIDKTVSSEQEEWETVKSLQPGLYIVKSGDKTYKVKN</sequence>
<dbReference type="Proteomes" id="UP001139521">
    <property type="component" value="Unassembled WGS sequence"/>
</dbReference>
<gene>
    <name evidence="2" type="ORF">L1967_00255</name>
</gene>
<dbReference type="AlphaFoldDB" id="A0A9X1ZMT2"/>
<dbReference type="EMBL" id="JAKHSK010000001">
    <property type="protein sequence ID" value="MCL6216714.1"/>
    <property type="molecule type" value="Genomic_DNA"/>
</dbReference>
<proteinExistence type="predicted"/>
<evidence type="ECO:0000313" key="2">
    <source>
        <dbReference type="EMBL" id="MCL6216714.1"/>
    </source>
</evidence>
<reference evidence="2" key="1">
    <citation type="submission" date="2022-01" db="EMBL/GenBank/DDBJ databases">
        <title>Genome sequencing of Zunongwangia sp. M21534 genome.</title>
        <authorList>
            <person name="Chen Y."/>
            <person name="Dong C."/>
            <person name="Shao Z."/>
        </authorList>
    </citation>
    <scope>NUCLEOTIDE SEQUENCE</scope>
    <source>
        <strain evidence="2">MCCC M21534</strain>
    </source>
</reference>
<keyword evidence="3" id="KW-1185">Reference proteome</keyword>
<comment type="caution">
    <text evidence="2">The sequence shown here is derived from an EMBL/GenBank/DDBJ whole genome shotgun (WGS) entry which is preliminary data.</text>
</comment>
<dbReference type="NCBIfam" id="TIGR04183">
    <property type="entry name" value="Por_Secre_tail"/>
    <property type="match status" value="1"/>
</dbReference>